<protein>
    <recommendedName>
        <fullName evidence="2">Metallo-beta-lactamase domain-containing protein</fullName>
    </recommendedName>
</protein>
<evidence type="ECO:0000313" key="1">
    <source>
        <dbReference type="EMBL" id="SVA42175.1"/>
    </source>
</evidence>
<organism evidence="1">
    <name type="scientific">marine metagenome</name>
    <dbReference type="NCBI Taxonomy" id="408172"/>
    <lineage>
        <taxon>unclassified sequences</taxon>
        <taxon>metagenomes</taxon>
        <taxon>ecological metagenomes</taxon>
    </lineage>
</organism>
<dbReference type="InterPro" id="IPR036866">
    <property type="entry name" value="RibonucZ/Hydroxyglut_hydro"/>
</dbReference>
<gene>
    <name evidence="1" type="ORF">METZ01_LOCUS95029</name>
</gene>
<accession>A0A381VPB5</accession>
<proteinExistence type="predicted"/>
<evidence type="ECO:0008006" key="2">
    <source>
        <dbReference type="Google" id="ProtNLM"/>
    </source>
</evidence>
<reference evidence="1" key="1">
    <citation type="submission" date="2018-05" db="EMBL/GenBank/DDBJ databases">
        <authorList>
            <person name="Lanie J.A."/>
            <person name="Ng W.-L."/>
            <person name="Kazmierczak K.M."/>
            <person name="Andrzejewski T.M."/>
            <person name="Davidsen T.M."/>
            <person name="Wayne K.J."/>
            <person name="Tettelin H."/>
            <person name="Glass J.I."/>
            <person name="Rusch D."/>
            <person name="Podicherti R."/>
            <person name="Tsui H.-C.T."/>
            <person name="Winkler M.E."/>
        </authorList>
    </citation>
    <scope>NUCLEOTIDE SEQUENCE</scope>
</reference>
<dbReference type="SUPFAM" id="SSF56281">
    <property type="entry name" value="Metallo-hydrolase/oxidoreductase"/>
    <property type="match status" value="1"/>
</dbReference>
<name>A0A381VPB5_9ZZZZ</name>
<sequence length="76" mass="8678">MTVRLYAMTCGWLTMPMEMFLDGEEGEIRLPVPCYLIDHPKGQALFDSGLHADLQDPADRRAQIITKHFKPEFRAG</sequence>
<dbReference type="AlphaFoldDB" id="A0A381VPB5"/>
<dbReference type="EMBL" id="UINC01009402">
    <property type="protein sequence ID" value="SVA42175.1"/>
    <property type="molecule type" value="Genomic_DNA"/>
</dbReference>
<dbReference type="Gene3D" id="3.60.15.10">
    <property type="entry name" value="Ribonuclease Z/Hydroxyacylglutathione hydrolase-like"/>
    <property type="match status" value="1"/>
</dbReference>
<feature type="non-terminal residue" evidence="1">
    <location>
        <position position="76"/>
    </location>
</feature>